<evidence type="ECO:0000313" key="2">
    <source>
        <dbReference type="Proteomes" id="UP000031668"/>
    </source>
</evidence>
<dbReference type="AlphaFoldDB" id="A0A0C2JYT1"/>
<protein>
    <submittedName>
        <fullName evidence="1">Uncharacterized protein</fullName>
    </submittedName>
</protein>
<name>A0A0C2JYT1_THEKT</name>
<gene>
    <name evidence="1" type="ORF">RF11_09633</name>
</gene>
<proteinExistence type="predicted"/>
<dbReference type="Proteomes" id="UP000031668">
    <property type="component" value="Unassembled WGS sequence"/>
</dbReference>
<accession>A0A0C2JYT1</accession>
<sequence>MRKIFKDRLRVIENQITHELFDSLIKKYTVKQFDKIIRFSTFSRDAKFYNRPSFTITDERYYLITICCEEESKIESFADLKKAIKCLSDDLPVPPLIDDDIQTAIKIFSSGGLADVLD</sequence>
<dbReference type="EMBL" id="JWZT01000298">
    <property type="protein sequence ID" value="KII74723.1"/>
    <property type="molecule type" value="Genomic_DNA"/>
</dbReference>
<comment type="caution">
    <text evidence="1">The sequence shown here is derived from an EMBL/GenBank/DDBJ whole genome shotgun (WGS) entry which is preliminary data.</text>
</comment>
<organism evidence="1 2">
    <name type="scientific">Thelohanellus kitauei</name>
    <name type="common">Myxosporean</name>
    <dbReference type="NCBI Taxonomy" id="669202"/>
    <lineage>
        <taxon>Eukaryota</taxon>
        <taxon>Metazoa</taxon>
        <taxon>Cnidaria</taxon>
        <taxon>Myxozoa</taxon>
        <taxon>Myxosporea</taxon>
        <taxon>Bivalvulida</taxon>
        <taxon>Platysporina</taxon>
        <taxon>Myxobolidae</taxon>
        <taxon>Thelohanellus</taxon>
    </lineage>
</organism>
<evidence type="ECO:0000313" key="1">
    <source>
        <dbReference type="EMBL" id="KII74723.1"/>
    </source>
</evidence>
<reference evidence="1 2" key="1">
    <citation type="journal article" date="2014" name="Genome Biol. Evol.">
        <title>The genome of the myxosporean Thelohanellus kitauei shows adaptations to nutrient acquisition within its fish host.</title>
        <authorList>
            <person name="Yang Y."/>
            <person name="Xiong J."/>
            <person name="Zhou Z."/>
            <person name="Huo F."/>
            <person name="Miao W."/>
            <person name="Ran C."/>
            <person name="Liu Y."/>
            <person name="Zhang J."/>
            <person name="Feng J."/>
            <person name="Wang M."/>
            <person name="Wang M."/>
            <person name="Wang L."/>
            <person name="Yao B."/>
        </authorList>
    </citation>
    <scope>NUCLEOTIDE SEQUENCE [LARGE SCALE GENOMIC DNA]</scope>
    <source>
        <strain evidence="1">Wuqing</strain>
    </source>
</reference>
<keyword evidence="2" id="KW-1185">Reference proteome</keyword>